<reference evidence="1 2" key="1">
    <citation type="journal article" date="2019" name="Commun. Biol.">
        <title>The bagworm genome reveals a unique fibroin gene that provides high tensile strength.</title>
        <authorList>
            <person name="Kono N."/>
            <person name="Nakamura H."/>
            <person name="Ohtoshi R."/>
            <person name="Tomita M."/>
            <person name="Numata K."/>
            <person name="Arakawa K."/>
        </authorList>
    </citation>
    <scope>NUCLEOTIDE SEQUENCE [LARGE SCALE GENOMIC DNA]</scope>
</reference>
<organism evidence="1 2">
    <name type="scientific">Eumeta variegata</name>
    <name type="common">Bagworm moth</name>
    <name type="synonym">Eumeta japonica</name>
    <dbReference type="NCBI Taxonomy" id="151549"/>
    <lineage>
        <taxon>Eukaryota</taxon>
        <taxon>Metazoa</taxon>
        <taxon>Ecdysozoa</taxon>
        <taxon>Arthropoda</taxon>
        <taxon>Hexapoda</taxon>
        <taxon>Insecta</taxon>
        <taxon>Pterygota</taxon>
        <taxon>Neoptera</taxon>
        <taxon>Endopterygota</taxon>
        <taxon>Lepidoptera</taxon>
        <taxon>Glossata</taxon>
        <taxon>Ditrysia</taxon>
        <taxon>Tineoidea</taxon>
        <taxon>Psychidae</taxon>
        <taxon>Oiketicinae</taxon>
        <taxon>Eumeta</taxon>
    </lineage>
</organism>
<dbReference type="EMBL" id="BGZK01001570">
    <property type="protein sequence ID" value="GBP82551.1"/>
    <property type="molecule type" value="Genomic_DNA"/>
</dbReference>
<evidence type="ECO:0000313" key="1">
    <source>
        <dbReference type="EMBL" id="GBP82551.1"/>
    </source>
</evidence>
<dbReference type="AlphaFoldDB" id="A0A4C1Z1D9"/>
<comment type="caution">
    <text evidence="1">The sequence shown here is derived from an EMBL/GenBank/DDBJ whole genome shotgun (WGS) entry which is preliminary data.</text>
</comment>
<evidence type="ECO:0000313" key="2">
    <source>
        <dbReference type="Proteomes" id="UP000299102"/>
    </source>
</evidence>
<accession>A0A4C1Z1D9</accession>
<protein>
    <submittedName>
        <fullName evidence="1">Uncharacterized protein</fullName>
    </submittedName>
</protein>
<keyword evidence="2" id="KW-1185">Reference proteome</keyword>
<proteinExistence type="predicted"/>
<name>A0A4C1Z1D9_EUMVA</name>
<gene>
    <name evidence="1" type="ORF">EVAR_91676_1</name>
</gene>
<dbReference type="Proteomes" id="UP000299102">
    <property type="component" value="Unassembled WGS sequence"/>
</dbReference>
<sequence>MRKEEKKPIMDRPRAGTQVCAGLRCVRLARTKKPLKKHKNGTALRLKALERMPEAWERSGWMTLYGRNVGRWGIPTILVAYFLRLQAFRPLK</sequence>